<protein>
    <recommendedName>
        <fullName evidence="1">Thioredoxin domain-containing protein 9</fullName>
    </recommendedName>
</protein>
<organism evidence="4 5">
    <name type="scientific">Cardiocondyla obscurior</name>
    <dbReference type="NCBI Taxonomy" id="286306"/>
    <lineage>
        <taxon>Eukaryota</taxon>
        <taxon>Metazoa</taxon>
        <taxon>Ecdysozoa</taxon>
        <taxon>Arthropoda</taxon>
        <taxon>Hexapoda</taxon>
        <taxon>Insecta</taxon>
        <taxon>Pterygota</taxon>
        <taxon>Neoptera</taxon>
        <taxon>Endopterygota</taxon>
        <taxon>Hymenoptera</taxon>
        <taxon>Apocrita</taxon>
        <taxon>Aculeata</taxon>
        <taxon>Formicoidea</taxon>
        <taxon>Formicidae</taxon>
        <taxon>Myrmicinae</taxon>
        <taxon>Cardiocondyla</taxon>
    </lineage>
</organism>
<reference evidence="4 5" key="1">
    <citation type="submission" date="2023-03" db="EMBL/GenBank/DDBJ databases">
        <title>High recombination rates correlate with genetic variation in Cardiocondyla obscurior ants.</title>
        <authorList>
            <person name="Errbii M."/>
        </authorList>
    </citation>
    <scope>NUCLEOTIDE SEQUENCE [LARGE SCALE GENOMIC DNA]</scope>
    <source>
        <strain evidence="4">Alpha-2009</strain>
        <tissue evidence="4">Whole body</tissue>
    </source>
</reference>
<comment type="caution">
    <text evidence="4">The sequence shown here is derived from an EMBL/GenBank/DDBJ whole genome shotgun (WGS) entry which is preliminary data.</text>
</comment>
<dbReference type="CDD" id="cd02989">
    <property type="entry name" value="Phd_like_TxnDC9"/>
    <property type="match status" value="1"/>
</dbReference>
<dbReference type="InterPro" id="IPR013766">
    <property type="entry name" value="Thioredoxin_domain"/>
</dbReference>
<dbReference type="Proteomes" id="UP001430953">
    <property type="component" value="Unassembled WGS sequence"/>
</dbReference>
<evidence type="ECO:0000313" key="5">
    <source>
        <dbReference type="Proteomes" id="UP001430953"/>
    </source>
</evidence>
<accession>A0AAW2FCS0</accession>
<feature type="region of interest" description="Disordered" evidence="2">
    <location>
        <begin position="192"/>
        <end position="213"/>
    </location>
</feature>
<dbReference type="AlphaFoldDB" id="A0AAW2FCS0"/>
<dbReference type="Gene3D" id="3.40.30.10">
    <property type="entry name" value="Glutaredoxin"/>
    <property type="match status" value="1"/>
</dbReference>
<dbReference type="Pfam" id="PF00085">
    <property type="entry name" value="Thioredoxin"/>
    <property type="match status" value="1"/>
</dbReference>
<dbReference type="SUPFAM" id="SSF52833">
    <property type="entry name" value="Thioredoxin-like"/>
    <property type="match status" value="1"/>
</dbReference>
<dbReference type="EMBL" id="JADYXP020000012">
    <property type="protein sequence ID" value="KAL0113268.1"/>
    <property type="molecule type" value="Genomic_DNA"/>
</dbReference>
<name>A0AAW2FCS0_9HYME</name>
<gene>
    <name evidence="4" type="ORF">PUN28_012431</name>
</gene>
<evidence type="ECO:0000313" key="4">
    <source>
        <dbReference type="EMBL" id="KAL0113268.1"/>
    </source>
</evidence>
<feature type="domain" description="Thioredoxin" evidence="3">
    <location>
        <begin position="71"/>
        <end position="153"/>
    </location>
</feature>
<sequence length="213" mass="24982">MDAVLQQKVIQVANHVEQQLDAELEKLDNLDINDYEKIRMHRLNELKRMQKQKQDWLASGHGEYAELYDEKEFFEVSKKSENIVCLFYKDDSPRCKIVDHHFKILAKKHIEARFCKLNVERCPFLTERLRIKIIPTIALIVNNKTKDYIVGFTELGNCDDFSTETLQYRLAQSGVINYDDDLQTSETNKKSFMFKPSKPKTIKGRISDDSDDD</sequence>
<evidence type="ECO:0000256" key="2">
    <source>
        <dbReference type="SAM" id="MobiDB-lite"/>
    </source>
</evidence>
<evidence type="ECO:0000256" key="1">
    <source>
        <dbReference type="ARBA" id="ARBA00026148"/>
    </source>
</evidence>
<proteinExistence type="predicted"/>
<evidence type="ECO:0000259" key="3">
    <source>
        <dbReference type="Pfam" id="PF00085"/>
    </source>
</evidence>
<dbReference type="PANTHER" id="PTHR21148">
    <property type="entry name" value="THIOREDOXIN DOMAIN-CONTAINING PROTEIN 9"/>
    <property type="match status" value="1"/>
</dbReference>
<keyword evidence="5" id="KW-1185">Reference proteome</keyword>
<dbReference type="InterPro" id="IPR036249">
    <property type="entry name" value="Thioredoxin-like_sf"/>
</dbReference>